<name>K6GHU2_9GAMM</name>
<evidence type="ECO:0000256" key="5">
    <source>
        <dbReference type="RuleBase" id="RU000660"/>
    </source>
</evidence>
<evidence type="ECO:0000256" key="2">
    <source>
        <dbReference type="ARBA" id="ARBA00022980"/>
    </source>
</evidence>
<keyword evidence="2 4" id="KW-0689">Ribosomal protein</keyword>
<dbReference type="PATRIC" id="fig|1208365.4.peg.784"/>
<dbReference type="AlphaFoldDB" id="K6GHU2"/>
<dbReference type="PANTHER" id="PTHR14413">
    <property type="entry name" value="RIBOSOMAL PROTEIN L17"/>
    <property type="match status" value="1"/>
</dbReference>
<comment type="similarity">
    <text evidence="1 4 5">Belongs to the bacterial ribosomal protein bL17 family.</text>
</comment>
<proteinExistence type="inferred from homology"/>
<dbReference type="Pfam" id="PF01196">
    <property type="entry name" value="Ribosomal_L17"/>
    <property type="match status" value="1"/>
</dbReference>
<dbReference type="FunFam" id="3.90.1030.10:FF:000001">
    <property type="entry name" value="50S ribosomal protein L17"/>
    <property type="match status" value="1"/>
</dbReference>
<dbReference type="PROSITE" id="PS01167">
    <property type="entry name" value="RIBOSOMAL_L17"/>
    <property type="match status" value="1"/>
</dbReference>
<dbReference type="HAMAP" id="MF_01368">
    <property type="entry name" value="Ribosomal_bL17"/>
    <property type="match status" value="1"/>
</dbReference>
<organism evidence="6 7">
    <name type="scientific">SAR86 cluster bacterium SAR86E</name>
    <dbReference type="NCBI Taxonomy" id="1208365"/>
    <lineage>
        <taxon>Bacteria</taxon>
        <taxon>Pseudomonadati</taxon>
        <taxon>Pseudomonadota</taxon>
        <taxon>Gammaproteobacteria</taxon>
        <taxon>SAR86 cluster</taxon>
    </lineage>
</organism>
<sequence>MRHRKSGRKLNRNSSHRKALMKNLAIAFIERELIKTTVPKAKELRSFIEPLITMAKEDSVANRRRAFSKLRLDSAVNKLFTEIALKSKERPGGYLRIIKAGFRPGDKADMAFVEWVDRDLEPASDIAEPELKEGSAA</sequence>
<dbReference type="SUPFAM" id="SSF64263">
    <property type="entry name" value="Prokaryotic ribosomal protein L17"/>
    <property type="match status" value="1"/>
</dbReference>
<evidence type="ECO:0000313" key="6">
    <source>
        <dbReference type="EMBL" id="EKO36550.1"/>
    </source>
</evidence>
<dbReference type="GO" id="GO:0003735">
    <property type="term" value="F:structural constituent of ribosome"/>
    <property type="evidence" value="ECO:0007669"/>
    <property type="project" value="InterPro"/>
</dbReference>
<dbReference type="Gene3D" id="3.90.1030.10">
    <property type="entry name" value="Ribosomal protein L17"/>
    <property type="match status" value="1"/>
</dbReference>
<protein>
    <recommendedName>
        <fullName evidence="4">Large ribosomal subunit protein bL17</fullName>
    </recommendedName>
</protein>
<evidence type="ECO:0000256" key="4">
    <source>
        <dbReference type="HAMAP-Rule" id="MF_01368"/>
    </source>
</evidence>
<evidence type="ECO:0000313" key="7">
    <source>
        <dbReference type="Proteomes" id="UP000010310"/>
    </source>
</evidence>
<evidence type="ECO:0000256" key="3">
    <source>
        <dbReference type="ARBA" id="ARBA00023274"/>
    </source>
</evidence>
<gene>
    <name evidence="4 6" type="primary">rplQ</name>
    <name evidence="6" type="ORF">B273_1180</name>
</gene>
<comment type="caution">
    <text evidence="6">The sequence shown here is derived from an EMBL/GenBank/DDBJ whole genome shotgun (WGS) entry which is preliminary data.</text>
</comment>
<dbReference type="STRING" id="1208365.B273_1180"/>
<dbReference type="InterPro" id="IPR000456">
    <property type="entry name" value="Ribosomal_bL17"/>
</dbReference>
<dbReference type="NCBIfam" id="TIGR00059">
    <property type="entry name" value="L17"/>
    <property type="match status" value="1"/>
</dbReference>
<keyword evidence="3 4" id="KW-0687">Ribonucleoprotein</keyword>
<dbReference type="InterPro" id="IPR047859">
    <property type="entry name" value="Ribosomal_bL17_CS"/>
</dbReference>
<comment type="subunit">
    <text evidence="4">Part of the 50S ribosomal subunit. Contacts protein L32.</text>
</comment>
<dbReference type="GO" id="GO:0006412">
    <property type="term" value="P:translation"/>
    <property type="evidence" value="ECO:0007669"/>
    <property type="project" value="UniProtKB-UniRule"/>
</dbReference>
<dbReference type="PANTHER" id="PTHR14413:SF16">
    <property type="entry name" value="LARGE RIBOSOMAL SUBUNIT PROTEIN BL17M"/>
    <property type="match status" value="1"/>
</dbReference>
<dbReference type="Proteomes" id="UP000010310">
    <property type="component" value="Unassembled WGS sequence"/>
</dbReference>
<keyword evidence="7" id="KW-1185">Reference proteome</keyword>
<reference evidence="6 7" key="1">
    <citation type="submission" date="2012-09" db="EMBL/GenBank/DDBJ databases">
        <authorList>
            <person name="Dupont C.L."/>
            <person name="Rusch D.B."/>
            <person name="Lombardo M.-J."/>
            <person name="Novotny M."/>
            <person name="Yee-Greenbaum J."/>
            <person name="Laskin R."/>
        </authorList>
    </citation>
    <scope>NUCLEOTIDE SEQUENCE [LARGE SCALE GENOMIC DNA]</scope>
    <source>
        <strain evidence="6">SAR86E</strain>
    </source>
</reference>
<dbReference type="EMBL" id="AMWX01000006">
    <property type="protein sequence ID" value="EKO36550.1"/>
    <property type="molecule type" value="Genomic_DNA"/>
</dbReference>
<accession>K6GHU2</accession>
<dbReference type="InterPro" id="IPR036373">
    <property type="entry name" value="Ribosomal_bL17_sf"/>
</dbReference>
<dbReference type="GO" id="GO:0022625">
    <property type="term" value="C:cytosolic large ribosomal subunit"/>
    <property type="evidence" value="ECO:0007669"/>
    <property type="project" value="TreeGrafter"/>
</dbReference>
<evidence type="ECO:0000256" key="1">
    <source>
        <dbReference type="ARBA" id="ARBA00008777"/>
    </source>
</evidence>